<sequence>MGLASMEERVRALGGTFRAGPGERGGWVVFASVPRPRAQGEGRRS</sequence>
<comment type="caution">
    <text evidence="1">The sequence shown here is derived from an EMBL/GenBank/DDBJ whole genome shotgun (WGS) entry which is preliminary data.</text>
</comment>
<evidence type="ECO:0008006" key="3">
    <source>
        <dbReference type="Google" id="ProtNLM"/>
    </source>
</evidence>
<dbReference type="InterPro" id="IPR036890">
    <property type="entry name" value="HATPase_C_sf"/>
</dbReference>
<gene>
    <name evidence="1" type="ORF">H9X80_05400</name>
</gene>
<protein>
    <recommendedName>
        <fullName evidence="3">Sensor histidine kinase</fullName>
    </recommendedName>
</protein>
<name>A0ABS2F346_9ACTN</name>
<organism evidence="1 2">
    <name type="scientific">Olsenella profusa</name>
    <dbReference type="NCBI Taxonomy" id="138595"/>
    <lineage>
        <taxon>Bacteria</taxon>
        <taxon>Bacillati</taxon>
        <taxon>Actinomycetota</taxon>
        <taxon>Coriobacteriia</taxon>
        <taxon>Coriobacteriales</taxon>
        <taxon>Atopobiaceae</taxon>
        <taxon>Olsenella</taxon>
    </lineage>
</organism>
<dbReference type="Proteomes" id="UP000712527">
    <property type="component" value="Unassembled WGS sequence"/>
</dbReference>
<keyword evidence="2" id="KW-1185">Reference proteome</keyword>
<dbReference type="EMBL" id="JACSNQ010000008">
    <property type="protein sequence ID" value="MBM6774972.1"/>
    <property type="molecule type" value="Genomic_DNA"/>
</dbReference>
<reference evidence="1 2" key="1">
    <citation type="journal article" date="2021" name="Sci. Rep.">
        <title>The distribution of antibiotic resistance genes in chicken gut microbiota commensals.</title>
        <authorList>
            <person name="Juricova H."/>
            <person name="Matiasovicova J."/>
            <person name="Kubasova T."/>
            <person name="Cejkova D."/>
            <person name="Rychlik I."/>
        </authorList>
    </citation>
    <scope>NUCLEOTIDE SEQUENCE [LARGE SCALE GENOMIC DNA]</scope>
    <source>
        <strain evidence="1 2">An794</strain>
    </source>
</reference>
<proteinExistence type="predicted"/>
<dbReference type="Gene3D" id="3.30.565.10">
    <property type="entry name" value="Histidine kinase-like ATPase, C-terminal domain"/>
    <property type="match status" value="1"/>
</dbReference>
<evidence type="ECO:0000313" key="1">
    <source>
        <dbReference type="EMBL" id="MBM6774972.1"/>
    </source>
</evidence>
<accession>A0ABS2F346</accession>
<evidence type="ECO:0000313" key="2">
    <source>
        <dbReference type="Proteomes" id="UP000712527"/>
    </source>
</evidence>